<feature type="domain" description="PAS" evidence="2">
    <location>
        <begin position="263"/>
        <end position="333"/>
    </location>
</feature>
<dbReference type="CDD" id="cd01948">
    <property type="entry name" value="EAL"/>
    <property type="match status" value="1"/>
</dbReference>
<dbReference type="Gene3D" id="3.20.20.450">
    <property type="entry name" value="EAL domain"/>
    <property type="match status" value="1"/>
</dbReference>
<dbReference type="InterPro" id="IPR000014">
    <property type="entry name" value="PAS"/>
</dbReference>
<reference evidence="6 7" key="1">
    <citation type="journal article" date="2015" name="Int. J. Syst. Evol. Microbiol.">
        <title>Gemmobacter intermedius sp. nov., isolated from a white stork (Ciconia ciconia).</title>
        <authorList>
            <person name="Kampfer P."/>
            <person name="Jerzak L."/>
            <person name="Wilharm G."/>
            <person name="Golke J."/>
            <person name="Busse H.J."/>
            <person name="Glaeser S.P."/>
        </authorList>
    </citation>
    <scope>NUCLEOTIDE SEQUENCE [LARGE SCALE GENOMIC DNA]</scope>
    <source>
        <strain evidence="6 7">119/4</strain>
    </source>
</reference>
<dbReference type="InterPro" id="IPR013655">
    <property type="entry name" value="PAS_fold_3"/>
</dbReference>
<dbReference type="PANTHER" id="PTHR44757">
    <property type="entry name" value="DIGUANYLATE CYCLASE DGCP"/>
    <property type="match status" value="1"/>
</dbReference>
<dbReference type="CDD" id="cd01949">
    <property type="entry name" value="GGDEF"/>
    <property type="match status" value="1"/>
</dbReference>
<dbReference type="CDD" id="cd00130">
    <property type="entry name" value="PAS"/>
    <property type="match status" value="2"/>
</dbReference>
<evidence type="ECO:0000259" key="4">
    <source>
        <dbReference type="PROSITE" id="PS50883"/>
    </source>
</evidence>
<evidence type="ECO:0000259" key="2">
    <source>
        <dbReference type="PROSITE" id="PS50112"/>
    </source>
</evidence>
<dbReference type="Pfam" id="PF00563">
    <property type="entry name" value="EAL"/>
    <property type="match status" value="1"/>
</dbReference>
<feature type="domain" description="EAL" evidence="4">
    <location>
        <begin position="693"/>
        <end position="948"/>
    </location>
</feature>
<dbReference type="SUPFAM" id="SSF141868">
    <property type="entry name" value="EAL domain-like"/>
    <property type="match status" value="1"/>
</dbReference>
<feature type="transmembrane region" description="Helical" evidence="1">
    <location>
        <begin position="139"/>
        <end position="162"/>
    </location>
</feature>
<accession>A0A3S3U2J6</accession>
<dbReference type="SUPFAM" id="SSF55073">
    <property type="entry name" value="Nucleotide cyclase"/>
    <property type="match status" value="1"/>
</dbReference>
<dbReference type="OrthoDB" id="9814202at2"/>
<feature type="domain" description="PAS" evidence="2">
    <location>
        <begin position="391"/>
        <end position="463"/>
    </location>
</feature>
<dbReference type="InterPro" id="IPR000160">
    <property type="entry name" value="GGDEF_dom"/>
</dbReference>
<dbReference type="PROSITE" id="PS50112">
    <property type="entry name" value="PAS"/>
    <property type="match status" value="2"/>
</dbReference>
<feature type="domain" description="PAC" evidence="3">
    <location>
        <begin position="338"/>
        <end position="390"/>
    </location>
</feature>
<feature type="transmembrane region" description="Helical" evidence="1">
    <location>
        <begin position="214"/>
        <end position="237"/>
    </location>
</feature>
<keyword evidence="1" id="KW-1133">Transmembrane helix</keyword>
<organism evidence="6 7">
    <name type="scientific">Falsigemmobacter intermedius</name>
    <dbReference type="NCBI Taxonomy" id="1553448"/>
    <lineage>
        <taxon>Bacteria</taxon>
        <taxon>Pseudomonadati</taxon>
        <taxon>Pseudomonadota</taxon>
        <taxon>Alphaproteobacteria</taxon>
        <taxon>Rhodobacterales</taxon>
        <taxon>Paracoccaceae</taxon>
        <taxon>Falsigemmobacter</taxon>
    </lineage>
</organism>
<dbReference type="InterPro" id="IPR001633">
    <property type="entry name" value="EAL_dom"/>
</dbReference>
<dbReference type="NCBIfam" id="TIGR00254">
    <property type="entry name" value="GGDEF"/>
    <property type="match status" value="1"/>
</dbReference>
<dbReference type="Pfam" id="PF00990">
    <property type="entry name" value="GGDEF"/>
    <property type="match status" value="1"/>
</dbReference>
<dbReference type="InterPro" id="IPR052155">
    <property type="entry name" value="Biofilm_reg_signaling"/>
</dbReference>
<feature type="domain" description="GGDEF" evidence="5">
    <location>
        <begin position="551"/>
        <end position="684"/>
    </location>
</feature>
<dbReference type="AlphaFoldDB" id="A0A3S3U2J6"/>
<dbReference type="SMART" id="SM00086">
    <property type="entry name" value="PAC"/>
    <property type="match status" value="2"/>
</dbReference>
<dbReference type="PROSITE" id="PS50887">
    <property type="entry name" value="GGDEF"/>
    <property type="match status" value="1"/>
</dbReference>
<dbReference type="SMART" id="SM00052">
    <property type="entry name" value="EAL"/>
    <property type="match status" value="1"/>
</dbReference>
<evidence type="ECO:0000256" key="1">
    <source>
        <dbReference type="SAM" id="Phobius"/>
    </source>
</evidence>
<evidence type="ECO:0000259" key="3">
    <source>
        <dbReference type="PROSITE" id="PS50113"/>
    </source>
</evidence>
<dbReference type="Proteomes" id="UP000287168">
    <property type="component" value="Unassembled WGS sequence"/>
</dbReference>
<dbReference type="PROSITE" id="PS50113">
    <property type="entry name" value="PAC"/>
    <property type="match status" value="2"/>
</dbReference>
<sequence length="957" mass="104971">MRPVQASAVENRRLPGTPGPVGCVALLTARKACKTLSHRFDRCSTPWLQEYEMRSDPLQQIFHNSEVVLRAQFHNLRRQMPLMYGLMAANIAFLTVATYEGMLRAHSIVGGALLGGFCLLRAVMWLRRGDAEPADIRRYLQGSVMVSAALGAAFGGWCYLLLSGVDPARQPAIALYAFVGVITCCYCLQALPLAGWFVLIFGSVPVTVHLLSSGAWYLIGTGVMFVCASVLIIQSLATSYQTFSDLLYSRKEMSGLIEALQHSHDHYRASVELNPQIPWIADPKGAVIELSPRWSQLTGVKLSDGLGYGWLKIVHTDDVEEARAIWEQAIASGGKRPADVRYRIRLADGSYRWYRARASARLGEVGEVTAWFGTLEDIDEQVAAERLLRESEERYRLASLATNDIIWDLDFRTSHIFWNSAATAVLGYPADKEGVSLAWWMERVHPGDRRKLVEELRVILKTRQSLWASEFRGRGADGAYRSLASRAYVVRDDEGWAIRLIGSLQDVTGQKENEARLYQAAHSDFLTGLANRAKFNENLQSALTEAGRAGKRVLLLVMDVDRFKTVNDGWGHDAGDTLLREVAQRLQRFVPEAATVARLGGDEFALILPEPDRLGLPEDLVGDLIAALSRPVRFNGRQIGLSLSAGAAIAFSDGDTAEALHKSADLALYAAKKQGPGHIRFFEEAFRDEARRETQMLSDARAALLEDRIVPFYQPKICLRSGAPLGFEALLRWHHPDGVRPPSSISAALADPGLSVQLTDRMLDGVISDITRWRGMGLNVGRVAVNGASGDFLRGDFAERILNRLAQAGLPPSVLEVEVTETVFLSQKARNVETILQKLSHAGITIALDDFGTGYASLTHLKQFPVDTIKIDRSFISRLGGPASEDSVIVDAVVDLARKLGITSVAEGIETATQASMLKARGCDVGQGYFFGHPMPADQVSELLKAGGIASESGLFG</sequence>
<keyword evidence="7" id="KW-1185">Reference proteome</keyword>
<dbReference type="SMART" id="SM00091">
    <property type="entry name" value="PAS"/>
    <property type="match status" value="2"/>
</dbReference>
<dbReference type="InterPro" id="IPR035919">
    <property type="entry name" value="EAL_sf"/>
</dbReference>
<gene>
    <name evidence="6" type="ORF">EP867_16425</name>
</gene>
<feature type="transmembrane region" description="Helical" evidence="1">
    <location>
        <begin position="174"/>
        <end position="202"/>
    </location>
</feature>
<dbReference type="InterPro" id="IPR035965">
    <property type="entry name" value="PAS-like_dom_sf"/>
</dbReference>
<feature type="transmembrane region" description="Helical" evidence="1">
    <location>
        <begin position="82"/>
        <end position="99"/>
    </location>
</feature>
<dbReference type="Gene3D" id="3.30.70.270">
    <property type="match status" value="1"/>
</dbReference>
<dbReference type="Gene3D" id="3.30.450.20">
    <property type="entry name" value="PAS domain"/>
    <property type="match status" value="2"/>
</dbReference>
<keyword evidence="1" id="KW-0812">Transmembrane</keyword>
<dbReference type="SUPFAM" id="SSF55785">
    <property type="entry name" value="PYP-like sensor domain (PAS domain)"/>
    <property type="match status" value="2"/>
</dbReference>
<feature type="domain" description="PAC" evidence="3">
    <location>
        <begin position="467"/>
        <end position="519"/>
    </location>
</feature>
<comment type="caution">
    <text evidence="6">The sequence shown here is derived from an EMBL/GenBank/DDBJ whole genome shotgun (WGS) entry which is preliminary data.</text>
</comment>
<evidence type="ECO:0000259" key="5">
    <source>
        <dbReference type="PROSITE" id="PS50887"/>
    </source>
</evidence>
<name>A0A3S3U2J6_9RHOB</name>
<dbReference type="InterPro" id="IPR043128">
    <property type="entry name" value="Rev_trsase/Diguanyl_cyclase"/>
</dbReference>
<dbReference type="InterPro" id="IPR029787">
    <property type="entry name" value="Nucleotide_cyclase"/>
</dbReference>
<dbReference type="InterPro" id="IPR001610">
    <property type="entry name" value="PAC"/>
</dbReference>
<evidence type="ECO:0000313" key="7">
    <source>
        <dbReference type="Proteomes" id="UP000287168"/>
    </source>
</evidence>
<protein>
    <submittedName>
        <fullName evidence="6">EAL domain-containing protein</fullName>
    </submittedName>
</protein>
<dbReference type="PANTHER" id="PTHR44757:SF2">
    <property type="entry name" value="BIOFILM ARCHITECTURE MAINTENANCE PROTEIN MBAA"/>
    <property type="match status" value="1"/>
</dbReference>
<dbReference type="InterPro" id="IPR000700">
    <property type="entry name" value="PAS-assoc_C"/>
</dbReference>
<dbReference type="PROSITE" id="PS50883">
    <property type="entry name" value="EAL"/>
    <property type="match status" value="1"/>
</dbReference>
<dbReference type="EMBL" id="SBLC01000038">
    <property type="protein sequence ID" value="RWY38416.1"/>
    <property type="molecule type" value="Genomic_DNA"/>
</dbReference>
<dbReference type="NCBIfam" id="TIGR00229">
    <property type="entry name" value="sensory_box"/>
    <property type="match status" value="2"/>
</dbReference>
<dbReference type="SMART" id="SM00267">
    <property type="entry name" value="GGDEF"/>
    <property type="match status" value="1"/>
</dbReference>
<proteinExistence type="predicted"/>
<dbReference type="Pfam" id="PF08447">
    <property type="entry name" value="PAS_3"/>
    <property type="match status" value="2"/>
</dbReference>
<evidence type="ECO:0000313" key="6">
    <source>
        <dbReference type="EMBL" id="RWY38416.1"/>
    </source>
</evidence>
<feature type="transmembrane region" description="Helical" evidence="1">
    <location>
        <begin position="105"/>
        <end position="127"/>
    </location>
</feature>
<keyword evidence="1" id="KW-0472">Membrane</keyword>